<gene>
    <name evidence="2" type="ORF">M0K77_001628</name>
    <name evidence="1" type="ORF">M0K77_RS08140</name>
</gene>
<name>A0AAD2VR98_PRORE</name>
<dbReference type="InterPro" id="IPR027417">
    <property type="entry name" value="P-loop_NTPase"/>
</dbReference>
<protein>
    <recommendedName>
        <fullName evidence="3">DNA helicase</fullName>
    </recommendedName>
</protein>
<dbReference type="EMBL" id="ABEXCJ040000002">
    <property type="protein sequence ID" value="ELR5217140.1"/>
    <property type="molecule type" value="Genomic_DNA"/>
</dbReference>
<dbReference type="AlphaFoldDB" id="A0AAD2VR98"/>
<proteinExistence type="predicted"/>
<reference evidence="1" key="1">
    <citation type="submission" date="2023-10" db="EMBL/GenBank/DDBJ databases">
        <authorList>
            <consortium name="Clinical and Environmental Microbiology Branch: Whole genome sequencing antimicrobial resistance pathogens in the healthcare setting"/>
        </authorList>
    </citation>
    <scope>NUCLEOTIDE SEQUENCE</scope>
    <source>
        <strain evidence="1">2020QW-00022</strain>
    </source>
</reference>
<evidence type="ECO:0000313" key="1">
    <source>
        <dbReference type="EMBL" id="ELR5217140.1"/>
    </source>
</evidence>
<dbReference type="SUPFAM" id="SSF52540">
    <property type="entry name" value="P-loop containing nucleoside triphosphate hydrolases"/>
    <property type="match status" value="1"/>
</dbReference>
<dbReference type="EMBL" id="ABEXCJ050000002">
    <property type="protein sequence ID" value="EMR4589327.1"/>
    <property type="molecule type" value="Genomic_DNA"/>
</dbReference>
<evidence type="ECO:0000313" key="2">
    <source>
        <dbReference type="EMBL" id="EMR4589327.1"/>
    </source>
</evidence>
<organism evidence="1">
    <name type="scientific">Providencia rettgeri</name>
    <dbReference type="NCBI Taxonomy" id="587"/>
    <lineage>
        <taxon>Bacteria</taxon>
        <taxon>Pseudomonadati</taxon>
        <taxon>Pseudomonadota</taxon>
        <taxon>Gammaproteobacteria</taxon>
        <taxon>Enterobacterales</taxon>
        <taxon>Morganellaceae</taxon>
        <taxon>Providencia</taxon>
    </lineage>
</organism>
<evidence type="ECO:0008006" key="3">
    <source>
        <dbReference type="Google" id="ProtNLM"/>
    </source>
</evidence>
<dbReference type="Gene3D" id="3.40.50.300">
    <property type="entry name" value="P-loop containing nucleotide triphosphate hydrolases"/>
    <property type="match status" value="1"/>
</dbReference>
<sequence length="336" mass="39270">MDKIKEIKRFNQFYISEFVKSDGGGKLDCLVLTNELVAKLNGFGGLYDNYKKNLNIYYKDQNQGILSHEVNKLNVIVRMIFNITNSYLKVNNEKSTYYDVFGENGKKLKFSSIKPFLDYMHNLTPETLGNLVNRLSDFYDCKENRVPFEVFINNSLGWQLNGNDKHNGFSSIFKGKLIEFIELNKKNNDVSAIETVEKLFNIRMEELELWAKYINREQDSDIRYHTYHGTKGEEYENVVVIMEHSFGKDYQGRDKFKKFFKNRGRALGENKQELRPMTDDEEKEFFNTQNLVYVACSRAIKNLAILYLDDIKEIEKGLENVFGEVQEWSPAGDEAL</sequence>
<comment type="caution">
    <text evidence="1">The sequence shown here is derived from an EMBL/GenBank/DDBJ whole genome shotgun (WGS) entry which is preliminary data.</text>
</comment>
<accession>A0AAD2VR98</accession>